<feature type="region of interest" description="Disordered" evidence="1">
    <location>
        <begin position="16"/>
        <end position="54"/>
    </location>
</feature>
<dbReference type="Proteomes" id="UP001152622">
    <property type="component" value="Chromosome 16"/>
</dbReference>
<evidence type="ECO:0000313" key="3">
    <source>
        <dbReference type="Proteomes" id="UP001152622"/>
    </source>
</evidence>
<organism evidence="2 3">
    <name type="scientific">Synaphobranchus kaupii</name>
    <name type="common">Kaup's arrowtooth eel</name>
    <dbReference type="NCBI Taxonomy" id="118154"/>
    <lineage>
        <taxon>Eukaryota</taxon>
        <taxon>Metazoa</taxon>
        <taxon>Chordata</taxon>
        <taxon>Craniata</taxon>
        <taxon>Vertebrata</taxon>
        <taxon>Euteleostomi</taxon>
        <taxon>Actinopterygii</taxon>
        <taxon>Neopterygii</taxon>
        <taxon>Teleostei</taxon>
        <taxon>Anguilliformes</taxon>
        <taxon>Synaphobranchidae</taxon>
        <taxon>Synaphobranchus</taxon>
    </lineage>
</organism>
<sequence>MSEILPPTRRPIAYSMNSRRGQHWQRREFNPETHRCTRNGRLSREHSSQRGRDFETLPSAALTKQRLRQPLRLRLRPCIAAFIFRSACGKRPAPDAVTEAAKQPGPPCHFRHSERVKRSVDLFTRREYALPRNGPPLLGESRGDVSPLNNSAAAKCAEAGMESPARKRGRKGASVWVLRTAYQVYVRVAQRGGGRSCAQRILGMQRKGI</sequence>
<reference evidence="2" key="1">
    <citation type="journal article" date="2023" name="Science">
        <title>Genome structures resolve the early diversification of teleost fishes.</title>
        <authorList>
            <person name="Parey E."/>
            <person name="Louis A."/>
            <person name="Montfort J."/>
            <person name="Bouchez O."/>
            <person name="Roques C."/>
            <person name="Iampietro C."/>
            <person name="Lluch J."/>
            <person name="Castinel A."/>
            <person name="Donnadieu C."/>
            <person name="Desvignes T."/>
            <person name="Floi Bucao C."/>
            <person name="Jouanno E."/>
            <person name="Wen M."/>
            <person name="Mejri S."/>
            <person name="Dirks R."/>
            <person name="Jansen H."/>
            <person name="Henkel C."/>
            <person name="Chen W.J."/>
            <person name="Zahm M."/>
            <person name="Cabau C."/>
            <person name="Klopp C."/>
            <person name="Thompson A.W."/>
            <person name="Robinson-Rechavi M."/>
            <person name="Braasch I."/>
            <person name="Lecointre G."/>
            <person name="Bobe J."/>
            <person name="Postlethwait J.H."/>
            <person name="Berthelot C."/>
            <person name="Roest Crollius H."/>
            <person name="Guiguen Y."/>
        </authorList>
    </citation>
    <scope>NUCLEOTIDE SEQUENCE</scope>
    <source>
        <strain evidence="2">WJC10195</strain>
    </source>
</reference>
<evidence type="ECO:0000256" key="1">
    <source>
        <dbReference type="SAM" id="MobiDB-lite"/>
    </source>
</evidence>
<accession>A0A9Q1EK39</accession>
<proteinExistence type="predicted"/>
<gene>
    <name evidence="2" type="ORF">SKAU_G00348860</name>
</gene>
<feature type="compositionally biased region" description="Basic and acidic residues" evidence="1">
    <location>
        <begin position="42"/>
        <end position="54"/>
    </location>
</feature>
<protein>
    <submittedName>
        <fullName evidence="2">Uncharacterized protein</fullName>
    </submittedName>
</protein>
<comment type="caution">
    <text evidence="2">The sequence shown here is derived from an EMBL/GenBank/DDBJ whole genome shotgun (WGS) entry which is preliminary data.</text>
</comment>
<name>A0A9Q1EK39_SYNKA</name>
<feature type="compositionally biased region" description="Basic and acidic residues" evidence="1">
    <location>
        <begin position="25"/>
        <end position="35"/>
    </location>
</feature>
<evidence type="ECO:0000313" key="2">
    <source>
        <dbReference type="EMBL" id="KAJ8340253.1"/>
    </source>
</evidence>
<dbReference type="AlphaFoldDB" id="A0A9Q1EK39"/>
<dbReference type="EMBL" id="JAINUF010000016">
    <property type="protein sequence ID" value="KAJ8340253.1"/>
    <property type="molecule type" value="Genomic_DNA"/>
</dbReference>
<keyword evidence="3" id="KW-1185">Reference proteome</keyword>